<proteinExistence type="predicted"/>
<evidence type="ECO:0000313" key="2">
    <source>
        <dbReference type="Proteomes" id="UP001062846"/>
    </source>
</evidence>
<reference evidence="1" key="1">
    <citation type="submission" date="2022-02" db="EMBL/GenBank/DDBJ databases">
        <title>Plant Genome Project.</title>
        <authorList>
            <person name="Zhang R.-G."/>
        </authorList>
    </citation>
    <scope>NUCLEOTIDE SEQUENCE</scope>
    <source>
        <strain evidence="1">AT1</strain>
    </source>
</reference>
<protein>
    <submittedName>
        <fullName evidence="1">Uncharacterized protein</fullName>
    </submittedName>
</protein>
<organism evidence="1 2">
    <name type="scientific">Rhododendron molle</name>
    <name type="common">Chinese azalea</name>
    <name type="synonym">Azalea mollis</name>
    <dbReference type="NCBI Taxonomy" id="49168"/>
    <lineage>
        <taxon>Eukaryota</taxon>
        <taxon>Viridiplantae</taxon>
        <taxon>Streptophyta</taxon>
        <taxon>Embryophyta</taxon>
        <taxon>Tracheophyta</taxon>
        <taxon>Spermatophyta</taxon>
        <taxon>Magnoliopsida</taxon>
        <taxon>eudicotyledons</taxon>
        <taxon>Gunneridae</taxon>
        <taxon>Pentapetalae</taxon>
        <taxon>asterids</taxon>
        <taxon>Ericales</taxon>
        <taxon>Ericaceae</taxon>
        <taxon>Ericoideae</taxon>
        <taxon>Rhodoreae</taxon>
        <taxon>Rhododendron</taxon>
    </lineage>
</organism>
<keyword evidence="2" id="KW-1185">Reference proteome</keyword>
<sequence length="101" mass="11287">MYNMIIHRLCEDGMVDDALNFFSEMKEKGINPDAVTGGCLTDGLCKSGRVKEAARIFGEMLDIGICLSVWTIDNMIDALSKQGKAKEREEVIELLKNHSTY</sequence>
<comment type="caution">
    <text evidence="1">The sequence shown here is derived from an EMBL/GenBank/DDBJ whole genome shotgun (WGS) entry which is preliminary data.</text>
</comment>
<gene>
    <name evidence="1" type="ORF">RHMOL_Rhmol04G0299200</name>
</gene>
<evidence type="ECO:0000313" key="1">
    <source>
        <dbReference type="EMBL" id="KAI8560981.1"/>
    </source>
</evidence>
<name>A0ACC0P615_RHOML</name>
<dbReference type="Proteomes" id="UP001062846">
    <property type="component" value="Chromosome 4"/>
</dbReference>
<accession>A0ACC0P615</accession>
<dbReference type="EMBL" id="CM046391">
    <property type="protein sequence ID" value="KAI8560981.1"/>
    <property type="molecule type" value="Genomic_DNA"/>
</dbReference>